<dbReference type="RefSeq" id="WP_090921261.1">
    <property type="nucleotide sequence ID" value="NZ_CP016180.1"/>
</dbReference>
<dbReference type="STRING" id="97481.SAMN05444853_10766"/>
<keyword evidence="1" id="KW-1133">Transmembrane helix</keyword>
<reference evidence="2 6" key="3">
    <citation type="journal article" date="2023" name="Front. Microbiol.">
        <title>Phylogeography and host specificity of Pasteurellaceae pathogenic to sea-farmed fish in the north-east Atlantic.</title>
        <authorList>
            <person name="Gulla S."/>
            <person name="Colquhoun D.J."/>
            <person name="Olsen A.B."/>
            <person name="Spilsberg B."/>
            <person name="Lagesen K."/>
            <person name="Aakesson C.P."/>
            <person name="Strom S."/>
            <person name="Manji F."/>
            <person name="Birkbeck T.H."/>
            <person name="Nilsen H.K."/>
        </authorList>
    </citation>
    <scope>NUCLEOTIDE SEQUENCE [LARGE SCALE GENOMIC DNA]</scope>
    <source>
        <strain evidence="2 6">VIO11850</strain>
    </source>
</reference>
<dbReference type="EMBL" id="FOBN01000007">
    <property type="protein sequence ID" value="SEM17956.1"/>
    <property type="molecule type" value="Genomic_DNA"/>
</dbReference>
<name>A0A1H7W8S2_9PAST</name>
<keyword evidence="1" id="KW-0472">Membrane</keyword>
<dbReference type="Proteomes" id="UP001224812">
    <property type="component" value="Unassembled WGS sequence"/>
</dbReference>
<reference evidence="3" key="4">
    <citation type="journal article" date="2023" name="Front. Microbiol.">
        <title>Phylogeography and host specificity of Pasteurellaceae pathogenic to sea-farmed fish in the north-east Atlantic.</title>
        <authorList>
            <person name="Gulla S."/>
            <person name="Colquhoun D.J."/>
            <person name="Olsen A.B."/>
            <person name="Spilsberg B."/>
            <person name="Lagesen K."/>
            <person name="Aakesson C.P."/>
            <person name="Strom S."/>
            <person name="Manji F."/>
            <person name="Birkbeck T.H."/>
            <person name="Nilsen H.K."/>
        </authorList>
    </citation>
    <scope>NUCLEOTIDE SEQUENCE</scope>
    <source>
        <strain evidence="3">98B1</strain>
    </source>
</reference>
<feature type="transmembrane region" description="Helical" evidence="1">
    <location>
        <begin position="12"/>
        <end position="33"/>
    </location>
</feature>
<evidence type="ECO:0000313" key="3">
    <source>
        <dbReference type="EMBL" id="MDP8174283.1"/>
    </source>
</evidence>
<evidence type="ECO:0000256" key="1">
    <source>
        <dbReference type="SAM" id="Phobius"/>
    </source>
</evidence>
<reference evidence="5" key="1">
    <citation type="submission" date="2016-10" db="EMBL/GenBank/DDBJ databases">
        <authorList>
            <person name="Varghese N."/>
            <person name="Submissions S."/>
        </authorList>
    </citation>
    <scope>NUCLEOTIDE SEQUENCE [LARGE SCALE GENOMIC DNA]</scope>
    <source>
        <strain evidence="5">DSM 24204</strain>
    </source>
</reference>
<keyword evidence="1" id="KW-0812">Transmembrane</keyword>
<feature type="transmembrane region" description="Helical" evidence="1">
    <location>
        <begin position="54"/>
        <end position="77"/>
    </location>
</feature>
<dbReference type="Proteomes" id="UP000198883">
    <property type="component" value="Unassembled WGS sequence"/>
</dbReference>
<dbReference type="AlphaFoldDB" id="A0A1H7W8S2"/>
<keyword evidence="6" id="KW-1185">Reference proteome</keyword>
<accession>A0A1H7W8S2</accession>
<evidence type="ECO:0000313" key="2">
    <source>
        <dbReference type="EMBL" id="MDP8085114.1"/>
    </source>
</evidence>
<dbReference type="GeneID" id="83545001"/>
<evidence type="ECO:0000313" key="4">
    <source>
        <dbReference type="EMBL" id="SEM17956.1"/>
    </source>
</evidence>
<feature type="transmembrane region" description="Helical" evidence="1">
    <location>
        <begin position="92"/>
        <end position="109"/>
    </location>
</feature>
<dbReference type="Proteomes" id="UP001231736">
    <property type="component" value="Unassembled WGS sequence"/>
</dbReference>
<proteinExistence type="predicted"/>
<sequence>MNNKLKNNCIMYGLFLPGTAFSVILMALLPLKYQKPILEVYSSIAILFNLDRSNGVSFILINAFFVGLVCSLLIFVLHDENDNSDSVPPKHYVSGMFFIWCIILAAYLLS</sequence>
<organism evidence="4 5">
    <name type="scientific">Phocoenobacter skyensis</name>
    <dbReference type="NCBI Taxonomy" id="97481"/>
    <lineage>
        <taxon>Bacteria</taxon>
        <taxon>Pseudomonadati</taxon>
        <taxon>Pseudomonadota</taxon>
        <taxon>Gammaproteobacteria</taxon>
        <taxon>Pasteurellales</taxon>
        <taxon>Pasteurellaceae</taxon>
        <taxon>Phocoenobacter</taxon>
    </lineage>
</organism>
<gene>
    <name evidence="2" type="ORF">QJT92_04125</name>
    <name evidence="3" type="ORF">QJU97_02270</name>
    <name evidence="4" type="ORF">SAMN05444853_10766</name>
</gene>
<evidence type="ECO:0000313" key="5">
    <source>
        <dbReference type="Proteomes" id="UP000198883"/>
    </source>
</evidence>
<reference evidence="4" key="2">
    <citation type="submission" date="2016-10" db="EMBL/GenBank/DDBJ databases">
        <authorList>
            <person name="de Groot N.N."/>
        </authorList>
    </citation>
    <scope>NUCLEOTIDE SEQUENCE [LARGE SCALE GENOMIC DNA]</scope>
    <source>
        <strain evidence="4">DSM 24204</strain>
    </source>
</reference>
<dbReference type="EMBL" id="JASAYT010000005">
    <property type="protein sequence ID" value="MDP8174283.1"/>
    <property type="molecule type" value="Genomic_DNA"/>
</dbReference>
<dbReference type="EMBL" id="JASAVS010000006">
    <property type="protein sequence ID" value="MDP8085114.1"/>
    <property type="molecule type" value="Genomic_DNA"/>
</dbReference>
<evidence type="ECO:0000313" key="6">
    <source>
        <dbReference type="Proteomes" id="UP001224812"/>
    </source>
</evidence>
<protein>
    <submittedName>
        <fullName evidence="4">Uncharacterized protein</fullName>
    </submittedName>
</protein>